<dbReference type="EMBL" id="JACEGE010000005">
    <property type="protein sequence ID" value="MBA2795297.1"/>
    <property type="molecule type" value="Genomic_DNA"/>
</dbReference>
<evidence type="ECO:0000313" key="1">
    <source>
        <dbReference type="EMBL" id="MBA2795297.1"/>
    </source>
</evidence>
<dbReference type="Pfam" id="PF09148">
    <property type="entry name" value="DUF1934"/>
    <property type="match status" value="1"/>
</dbReference>
<proteinExistence type="predicted"/>
<comment type="caution">
    <text evidence="1">The sequence shown here is derived from an EMBL/GenBank/DDBJ whole genome shotgun (WGS) entry which is preliminary data.</text>
</comment>
<sequence length="128" mass="15192">MKIEIRNTILIDDQVEKIKEIQNCQLHKKGKHLYFVYQNTEDEKVVIKCDDRLLVMNRFSNPHSIMTFEKGVTHAFNIPTLLGIQQLVTDTAEYQFNLKKQQITISYKLVQPESRAIFANYQLEILWY</sequence>
<protein>
    <submittedName>
        <fullName evidence="1">DUF1934 domain-containing protein</fullName>
    </submittedName>
</protein>
<dbReference type="Gene3D" id="2.40.128.20">
    <property type="match status" value="1"/>
</dbReference>
<dbReference type="SUPFAM" id="SSF50814">
    <property type="entry name" value="Lipocalins"/>
    <property type="match status" value="1"/>
</dbReference>
<evidence type="ECO:0000313" key="2">
    <source>
        <dbReference type="Proteomes" id="UP000524462"/>
    </source>
</evidence>
<organism evidence="1 2">
    <name type="scientific">Streptococcus porcinus</name>
    <dbReference type="NCBI Taxonomy" id="1340"/>
    <lineage>
        <taxon>Bacteria</taxon>
        <taxon>Bacillati</taxon>
        <taxon>Bacillota</taxon>
        <taxon>Bacilli</taxon>
        <taxon>Lactobacillales</taxon>
        <taxon>Streptococcaceae</taxon>
        <taxon>Streptococcus</taxon>
    </lineage>
</organism>
<reference evidence="1 2" key="1">
    <citation type="submission" date="2020-07" db="EMBL/GenBank/DDBJ databases">
        <title>Molecular and genomic characterization of Streptococcus porcinus isolated from diseased swine in Brazil.</title>
        <authorList>
            <person name="Moreno L.Z."/>
            <person name="Matajira C.E.C."/>
            <person name="Poor A.P."/>
            <person name="Dutra M.C."/>
            <person name="Moreno A.M."/>
        </authorList>
    </citation>
    <scope>NUCLEOTIDE SEQUENCE [LARGE SCALE GENOMIC DNA]</scope>
    <source>
        <strain evidence="1 2">SP0816-2</strain>
    </source>
</reference>
<dbReference type="AlphaFoldDB" id="A0A7V9WQL7"/>
<gene>
    <name evidence="1" type="ORF">H1B29_02145</name>
</gene>
<accession>A0A7V9WQL7</accession>
<dbReference type="Proteomes" id="UP000524462">
    <property type="component" value="Unassembled WGS sequence"/>
</dbReference>
<dbReference type="InterPro" id="IPR012674">
    <property type="entry name" value="Calycin"/>
</dbReference>
<dbReference type="RefSeq" id="WP_181459640.1">
    <property type="nucleotide sequence ID" value="NZ_JACEGE010000005.1"/>
</dbReference>
<name>A0A7V9WQL7_STRPO</name>
<dbReference type="InterPro" id="IPR015231">
    <property type="entry name" value="DUF1934"/>
</dbReference>